<sequence>MQHIFLDYAERIFEEAYGKRVGARTSDPELEALRTEELARNRRVTQQQRVARVEELCVGRLQPCVGVLGQSRCLKQLKRKVNQVAQLVRRFPDQECHLINLNQAKGKLKQAVWETRRLHNEKFWAKFIWDTKRKNASKFWWTVNALKKQQGPISDSNISEAD</sequence>
<evidence type="ECO:0000313" key="1">
    <source>
        <dbReference type="EMBL" id="KAJ1098196.1"/>
    </source>
</evidence>
<accession>A0AAV7M315</accession>
<keyword evidence="2" id="KW-1185">Reference proteome</keyword>
<evidence type="ECO:0000313" key="2">
    <source>
        <dbReference type="Proteomes" id="UP001066276"/>
    </source>
</evidence>
<dbReference type="EMBL" id="JANPWB010000014">
    <property type="protein sequence ID" value="KAJ1098196.1"/>
    <property type="molecule type" value="Genomic_DNA"/>
</dbReference>
<gene>
    <name evidence="1" type="ORF">NDU88_003312</name>
</gene>
<reference evidence="1" key="1">
    <citation type="journal article" date="2022" name="bioRxiv">
        <title>Sequencing and chromosome-scale assembly of the giantPleurodeles waltlgenome.</title>
        <authorList>
            <person name="Brown T."/>
            <person name="Elewa A."/>
            <person name="Iarovenko S."/>
            <person name="Subramanian E."/>
            <person name="Araus A.J."/>
            <person name="Petzold A."/>
            <person name="Susuki M."/>
            <person name="Suzuki K.-i.T."/>
            <person name="Hayashi T."/>
            <person name="Toyoda A."/>
            <person name="Oliveira C."/>
            <person name="Osipova E."/>
            <person name="Leigh N.D."/>
            <person name="Simon A."/>
            <person name="Yun M.H."/>
        </authorList>
    </citation>
    <scope>NUCLEOTIDE SEQUENCE</scope>
    <source>
        <strain evidence="1">20211129_DDA</strain>
        <tissue evidence="1">Liver</tissue>
    </source>
</reference>
<name>A0AAV7M315_PLEWA</name>
<comment type="caution">
    <text evidence="1">The sequence shown here is derived from an EMBL/GenBank/DDBJ whole genome shotgun (WGS) entry which is preliminary data.</text>
</comment>
<dbReference type="AlphaFoldDB" id="A0AAV7M315"/>
<dbReference type="Proteomes" id="UP001066276">
    <property type="component" value="Chromosome 10"/>
</dbReference>
<proteinExistence type="predicted"/>
<organism evidence="1 2">
    <name type="scientific">Pleurodeles waltl</name>
    <name type="common">Iberian ribbed newt</name>
    <dbReference type="NCBI Taxonomy" id="8319"/>
    <lineage>
        <taxon>Eukaryota</taxon>
        <taxon>Metazoa</taxon>
        <taxon>Chordata</taxon>
        <taxon>Craniata</taxon>
        <taxon>Vertebrata</taxon>
        <taxon>Euteleostomi</taxon>
        <taxon>Amphibia</taxon>
        <taxon>Batrachia</taxon>
        <taxon>Caudata</taxon>
        <taxon>Salamandroidea</taxon>
        <taxon>Salamandridae</taxon>
        <taxon>Pleurodelinae</taxon>
        <taxon>Pleurodeles</taxon>
    </lineage>
</organism>
<protein>
    <submittedName>
        <fullName evidence="1">Uncharacterized protein</fullName>
    </submittedName>
</protein>